<dbReference type="Proteomes" id="UP000494102">
    <property type="component" value="Unassembled WGS sequence"/>
</dbReference>
<accession>A0A6J5KIU9</accession>
<sequence>MEQPYNEVYQFLTALLYQFTTARDTELERERTIEVNCACLSSLSTGSVFRLTIGMPAHADRLATERTTFLG</sequence>
<evidence type="ECO:0000313" key="2">
    <source>
        <dbReference type="Proteomes" id="UP000494102"/>
    </source>
</evidence>
<dbReference type="AlphaFoldDB" id="A0A6J5KIU9"/>
<evidence type="ECO:0000313" key="1">
    <source>
        <dbReference type="EMBL" id="CAB4052855.1"/>
    </source>
</evidence>
<name>A0A6J5KIU9_9BURK</name>
<organism evidence="1 2">
    <name type="scientific">Paraburkholderia phenoliruptrix</name>
    <dbReference type="NCBI Taxonomy" id="252970"/>
    <lineage>
        <taxon>Bacteria</taxon>
        <taxon>Pseudomonadati</taxon>
        <taxon>Pseudomonadota</taxon>
        <taxon>Betaproteobacteria</taxon>
        <taxon>Burkholderiales</taxon>
        <taxon>Burkholderiaceae</taxon>
        <taxon>Paraburkholderia</taxon>
    </lineage>
</organism>
<dbReference type="EMBL" id="CADILN010000020">
    <property type="protein sequence ID" value="CAB4052855.1"/>
    <property type="molecule type" value="Genomic_DNA"/>
</dbReference>
<reference evidence="1 2" key="1">
    <citation type="submission" date="2020-04" db="EMBL/GenBank/DDBJ databases">
        <authorList>
            <person name="De Canck E."/>
        </authorList>
    </citation>
    <scope>NUCLEOTIDE SEQUENCE [LARGE SCALE GENOMIC DNA]</scope>
    <source>
        <strain evidence="1 2">LMG 9964</strain>
    </source>
</reference>
<proteinExistence type="predicted"/>
<gene>
    <name evidence="1" type="ORF">LMG9964_06546</name>
</gene>
<protein>
    <submittedName>
        <fullName evidence="1">Uncharacterized protein</fullName>
    </submittedName>
</protein>